<evidence type="ECO:0000256" key="5">
    <source>
        <dbReference type="ARBA" id="ARBA00022448"/>
    </source>
</evidence>
<keyword evidence="9 14" id="KW-0249">Electron transport</keyword>
<evidence type="ECO:0000256" key="9">
    <source>
        <dbReference type="ARBA" id="ARBA00022982"/>
    </source>
</evidence>
<organism evidence="15 16">
    <name type="scientific">[Myrmecia] bisecta</name>
    <dbReference type="NCBI Taxonomy" id="41462"/>
    <lineage>
        <taxon>Eukaryota</taxon>
        <taxon>Viridiplantae</taxon>
        <taxon>Chlorophyta</taxon>
        <taxon>core chlorophytes</taxon>
        <taxon>Trebouxiophyceae</taxon>
        <taxon>Trebouxiales</taxon>
        <taxon>Trebouxiaceae</taxon>
        <taxon>Myrmecia</taxon>
    </lineage>
</organism>
<keyword evidence="16" id="KW-1185">Reference proteome</keyword>
<evidence type="ECO:0000256" key="12">
    <source>
        <dbReference type="ARBA" id="ARBA00023004"/>
    </source>
</evidence>
<evidence type="ECO:0000256" key="13">
    <source>
        <dbReference type="ARBA" id="ARBA00023136"/>
    </source>
</evidence>
<evidence type="ECO:0000256" key="7">
    <source>
        <dbReference type="ARBA" id="ARBA00022692"/>
    </source>
</evidence>
<keyword evidence="12 14" id="KW-0408">Iron</keyword>
<evidence type="ECO:0000256" key="1">
    <source>
        <dbReference type="ARBA" id="ARBA00001192"/>
    </source>
</evidence>
<dbReference type="GO" id="GO:0046872">
    <property type="term" value="F:metal ion binding"/>
    <property type="evidence" value="ECO:0007669"/>
    <property type="project" value="UniProtKB-UniRule"/>
</dbReference>
<name>A0AAW1PVI8_9CHLO</name>
<dbReference type="InterPro" id="IPR002680">
    <property type="entry name" value="AOX"/>
</dbReference>
<dbReference type="GO" id="GO:0106292">
    <property type="term" value="F:superoxide-generating NADPH oxidase activity"/>
    <property type="evidence" value="ECO:0007669"/>
    <property type="project" value="UniProtKB-ARBA"/>
</dbReference>
<dbReference type="GO" id="GO:0102721">
    <property type="term" value="F:ubiquinol:oxygen oxidoreductase activity"/>
    <property type="evidence" value="ECO:0007669"/>
    <property type="project" value="UniProtKB-EC"/>
</dbReference>
<evidence type="ECO:0000256" key="10">
    <source>
        <dbReference type="ARBA" id="ARBA00022989"/>
    </source>
</evidence>
<dbReference type="InterPro" id="IPR038659">
    <property type="entry name" value="AOX_sf"/>
</dbReference>
<evidence type="ECO:0000256" key="3">
    <source>
        <dbReference type="ARBA" id="ARBA00008388"/>
    </source>
</evidence>
<dbReference type="Pfam" id="PF01786">
    <property type="entry name" value="AOX"/>
    <property type="match status" value="1"/>
</dbReference>
<evidence type="ECO:0000256" key="4">
    <source>
        <dbReference type="ARBA" id="ARBA00011748"/>
    </source>
</evidence>
<proteinExistence type="inferred from homology"/>
<evidence type="ECO:0000313" key="16">
    <source>
        <dbReference type="Proteomes" id="UP001489004"/>
    </source>
</evidence>
<dbReference type="AlphaFoldDB" id="A0AAW1PVI8"/>
<sequence>MPGSAQQDCQAVADCAVILPHPNLRRDVLPDARLQLHDYPANYLQCVGGKPPHHPPKSLSERVTFLAAKTLVHVVKLSTPLFLGRGRQWERRFLVLSSLAPVPGLVAAVVRHLKSVVTHEEDSGRLHTFLAEAENEHAHLLAWLDIRCPGLVVRSSIAVAEVLFFQLYVVLYLLAPSACHSLVRYMEEEAISLYSTALRDMDEGNLWAAPAPQRARSYWNLPADATLREVLLAMRADAACSSTLNGAFAAMHHVIANPAWSSHSTSSKAAVHTVRQLAVGVPEAAPASKPAQQPPGDLLRTMEQLWGEELG</sequence>
<evidence type="ECO:0000256" key="11">
    <source>
        <dbReference type="ARBA" id="ARBA00023002"/>
    </source>
</evidence>
<protein>
    <recommendedName>
        <fullName evidence="14">Ubiquinol oxidase</fullName>
        <ecNumber evidence="14">1.10.3.11</ecNumber>
    </recommendedName>
</protein>
<comment type="caution">
    <text evidence="15">The sequence shown here is derived from an EMBL/GenBank/DDBJ whole genome shotgun (WGS) entry which is preliminary data.</text>
</comment>
<evidence type="ECO:0000256" key="6">
    <source>
        <dbReference type="ARBA" id="ARBA00022660"/>
    </source>
</evidence>
<comment type="cofactor">
    <cofactor evidence="14">
        <name>Fe cation</name>
        <dbReference type="ChEBI" id="CHEBI:24875"/>
    </cofactor>
    <text evidence="14">Binds 2 iron ions per subunit.</text>
</comment>
<dbReference type="PANTHER" id="PTHR31803">
    <property type="entry name" value="ALTERNATIVE OXIDASE"/>
    <property type="match status" value="1"/>
</dbReference>
<comment type="subcellular location">
    <subcellularLocation>
        <location evidence="2">Membrane</location>
    </subcellularLocation>
</comment>
<comment type="catalytic activity">
    <reaction evidence="1 14">
        <text>2 a ubiquinol + O2 = 2 a ubiquinone + 2 H2O</text>
        <dbReference type="Rhea" id="RHEA:30255"/>
        <dbReference type="Rhea" id="RHEA-COMP:9565"/>
        <dbReference type="Rhea" id="RHEA-COMP:9566"/>
        <dbReference type="ChEBI" id="CHEBI:15377"/>
        <dbReference type="ChEBI" id="CHEBI:15379"/>
        <dbReference type="ChEBI" id="CHEBI:16389"/>
        <dbReference type="ChEBI" id="CHEBI:17976"/>
        <dbReference type="EC" id="1.10.3.11"/>
    </reaction>
</comment>
<dbReference type="GO" id="GO:0005739">
    <property type="term" value="C:mitochondrion"/>
    <property type="evidence" value="ECO:0007669"/>
    <property type="project" value="TreeGrafter"/>
</dbReference>
<gene>
    <name evidence="15" type="ORF">WJX72_000781</name>
</gene>
<dbReference type="EMBL" id="JALJOR010000008">
    <property type="protein sequence ID" value="KAK9812623.1"/>
    <property type="molecule type" value="Genomic_DNA"/>
</dbReference>
<evidence type="ECO:0000256" key="2">
    <source>
        <dbReference type="ARBA" id="ARBA00004370"/>
    </source>
</evidence>
<keyword evidence="8 14" id="KW-0479">Metal-binding</keyword>
<keyword evidence="7 14" id="KW-0812">Transmembrane</keyword>
<accession>A0AAW1PVI8</accession>
<keyword evidence="5" id="KW-0813">Transport</keyword>
<comment type="similarity">
    <text evidence="3 14">Belongs to the alternative oxidase family.</text>
</comment>
<keyword evidence="13 14" id="KW-0472">Membrane</keyword>
<evidence type="ECO:0000256" key="8">
    <source>
        <dbReference type="ARBA" id="ARBA00022723"/>
    </source>
</evidence>
<reference evidence="15 16" key="1">
    <citation type="journal article" date="2024" name="Nat. Commun.">
        <title>Phylogenomics reveals the evolutionary origins of lichenization in chlorophyte algae.</title>
        <authorList>
            <person name="Puginier C."/>
            <person name="Libourel C."/>
            <person name="Otte J."/>
            <person name="Skaloud P."/>
            <person name="Haon M."/>
            <person name="Grisel S."/>
            <person name="Petersen M."/>
            <person name="Berrin J.G."/>
            <person name="Delaux P.M."/>
            <person name="Dal Grande F."/>
            <person name="Keller J."/>
        </authorList>
    </citation>
    <scope>NUCLEOTIDE SEQUENCE [LARGE SCALE GENOMIC DNA]</scope>
    <source>
        <strain evidence="15 16">SAG 2043</strain>
    </source>
</reference>
<dbReference type="GO" id="GO:0010230">
    <property type="term" value="P:alternative respiration"/>
    <property type="evidence" value="ECO:0007669"/>
    <property type="project" value="TreeGrafter"/>
</dbReference>
<evidence type="ECO:0000313" key="15">
    <source>
        <dbReference type="EMBL" id="KAK9812623.1"/>
    </source>
</evidence>
<keyword evidence="10" id="KW-1133">Transmembrane helix</keyword>
<dbReference type="GO" id="GO:0009916">
    <property type="term" value="F:alternative oxidase activity"/>
    <property type="evidence" value="ECO:0007669"/>
    <property type="project" value="UniProtKB-UniRule"/>
</dbReference>
<dbReference type="Proteomes" id="UP001489004">
    <property type="component" value="Unassembled WGS sequence"/>
</dbReference>
<dbReference type="GO" id="GO:0016020">
    <property type="term" value="C:membrane"/>
    <property type="evidence" value="ECO:0007669"/>
    <property type="project" value="UniProtKB-SubCell"/>
</dbReference>
<dbReference type="EC" id="1.10.3.11" evidence="14"/>
<evidence type="ECO:0000256" key="14">
    <source>
        <dbReference type="RuleBase" id="RU003779"/>
    </source>
</evidence>
<keyword evidence="6 14" id="KW-0679">Respiratory chain</keyword>
<dbReference type="PANTHER" id="PTHR31803:SF3">
    <property type="entry name" value="ALTERNATIVE OXIDASE"/>
    <property type="match status" value="1"/>
</dbReference>
<dbReference type="Gene3D" id="1.20.1260.140">
    <property type="entry name" value="Alternative oxidase"/>
    <property type="match status" value="1"/>
</dbReference>
<comment type="subunit">
    <text evidence="4">Homodimer; disulfide-linked.</text>
</comment>
<keyword evidence="11 14" id="KW-0560">Oxidoreductase</keyword>
<dbReference type="GO" id="GO:0098803">
    <property type="term" value="C:respiratory chain complex"/>
    <property type="evidence" value="ECO:0007669"/>
    <property type="project" value="UniProtKB-UniRule"/>
</dbReference>